<dbReference type="EMBL" id="VSRR010002333">
    <property type="protein sequence ID" value="MPC30881.1"/>
    <property type="molecule type" value="Genomic_DNA"/>
</dbReference>
<dbReference type="Proteomes" id="UP000324222">
    <property type="component" value="Unassembled WGS sequence"/>
</dbReference>
<reference evidence="1 2" key="1">
    <citation type="submission" date="2019-05" db="EMBL/GenBank/DDBJ databases">
        <title>Another draft genome of Portunus trituberculatus and its Hox gene families provides insights of decapod evolution.</title>
        <authorList>
            <person name="Jeong J.-H."/>
            <person name="Song I."/>
            <person name="Kim S."/>
            <person name="Choi T."/>
            <person name="Kim D."/>
            <person name="Ryu S."/>
            <person name="Kim W."/>
        </authorList>
    </citation>
    <scope>NUCLEOTIDE SEQUENCE [LARGE SCALE GENOMIC DNA]</scope>
    <source>
        <tissue evidence="1">Muscle</tissue>
    </source>
</reference>
<organism evidence="1 2">
    <name type="scientific">Portunus trituberculatus</name>
    <name type="common">Swimming crab</name>
    <name type="synonym">Neptunus trituberculatus</name>
    <dbReference type="NCBI Taxonomy" id="210409"/>
    <lineage>
        <taxon>Eukaryota</taxon>
        <taxon>Metazoa</taxon>
        <taxon>Ecdysozoa</taxon>
        <taxon>Arthropoda</taxon>
        <taxon>Crustacea</taxon>
        <taxon>Multicrustacea</taxon>
        <taxon>Malacostraca</taxon>
        <taxon>Eumalacostraca</taxon>
        <taxon>Eucarida</taxon>
        <taxon>Decapoda</taxon>
        <taxon>Pleocyemata</taxon>
        <taxon>Brachyura</taxon>
        <taxon>Eubrachyura</taxon>
        <taxon>Portunoidea</taxon>
        <taxon>Portunidae</taxon>
        <taxon>Portuninae</taxon>
        <taxon>Portunus</taxon>
    </lineage>
</organism>
<sequence length="67" mass="7606">MQFFPRSSFPMSHAKIISLLGPGISTLHSKIIPDSNLDESCDTTAFPGNRQAMRWGFRLWYSLAVLY</sequence>
<name>A0A5B7E9T5_PORTR</name>
<protein>
    <submittedName>
        <fullName evidence="1">Uncharacterized protein</fullName>
    </submittedName>
</protein>
<keyword evidence="2" id="KW-1185">Reference proteome</keyword>
<evidence type="ECO:0000313" key="1">
    <source>
        <dbReference type="EMBL" id="MPC30881.1"/>
    </source>
</evidence>
<evidence type="ECO:0000313" key="2">
    <source>
        <dbReference type="Proteomes" id="UP000324222"/>
    </source>
</evidence>
<gene>
    <name evidence="1" type="ORF">E2C01_024153</name>
</gene>
<comment type="caution">
    <text evidence="1">The sequence shown here is derived from an EMBL/GenBank/DDBJ whole genome shotgun (WGS) entry which is preliminary data.</text>
</comment>
<proteinExistence type="predicted"/>
<accession>A0A5B7E9T5</accession>
<dbReference type="AlphaFoldDB" id="A0A5B7E9T5"/>